<feature type="signal peptide" evidence="1">
    <location>
        <begin position="1"/>
        <end position="21"/>
    </location>
</feature>
<name>A0A250B6P5_9GAMM</name>
<organism evidence="2 3">
    <name type="scientific">Gibbsiella quercinecans</name>
    <dbReference type="NCBI Taxonomy" id="929813"/>
    <lineage>
        <taxon>Bacteria</taxon>
        <taxon>Pseudomonadati</taxon>
        <taxon>Pseudomonadota</taxon>
        <taxon>Gammaproteobacteria</taxon>
        <taxon>Enterobacterales</taxon>
        <taxon>Yersiniaceae</taxon>
        <taxon>Gibbsiella</taxon>
    </lineage>
</organism>
<accession>A0A250B6P5</accession>
<feature type="chain" id="PRO_5012060733" description="SH3 domain-containing protein" evidence="1">
    <location>
        <begin position="22"/>
        <end position="167"/>
    </location>
</feature>
<evidence type="ECO:0000256" key="1">
    <source>
        <dbReference type="SAM" id="SignalP"/>
    </source>
</evidence>
<evidence type="ECO:0000313" key="2">
    <source>
        <dbReference type="EMBL" id="ATA21791.1"/>
    </source>
</evidence>
<keyword evidence="3" id="KW-1185">Reference proteome</keyword>
<evidence type="ECO:0008006" key="4">
    <source>
        <dbReference type="Google" id="ProtNLM"/>
    </source>
</evidence>
<dbReference type="Proteomes" id="UP000217182">
    <property type="component" value="Chromosome"/>
</dbReference>
<protein>
    <recommendedName>
        <fullName evidence="4">SH3 domain-containing protein</fullName>
    </recommendedName>
</protein>
<gene>
    <name evidence="2" type="ORF">AWC35_22000</name>
</gene>
<sequence>MKTRITMTLFVSLLLAGCSSPPPPPPVVINNDALVTSEVNGVTLQHRAAVSAPTQFKPINEPYRSLYAASVMSQPDYHGEPISQLGSAAPFFVLGEAQNHWLAISNAHGGELQGYVQSNAGVPEKQYKATLRKDLPRRAASRKPDCVKIGGNSQACKDAASATWIMQ</sequence>
<dbReference type="PROSITE" id="PS51257">
    <property type="entry name" value="PROKAR_LIPOPROTEIN"/>
    <property type="match status" value="1"/>
</dbReference>
<dbReference type="NCBIfam" id="NF041850">
    <property type="entry name" value="VI_secsys_TagV"/>
    <property type="match status" value="1"/>
</dbReference>
<dbReference type="KEGG" id="gqu:AWC35_22000"/>
<dbReference type="EMBL" id="CP014136">
    <property type="protein sequence ID" value="ATA21791.1"/>
    <property type="molecule type" value="Genomic_DNA"/>
</dbReference>
<dbReference type="OrthoDB" id="6546251at2"/>
<proteinExistence type="predicted"/>
<reference evidence="2 3" key="1">
    <citation type="submission" date="2016-01" db="EMBL/GenBank/DDBJ databases">
        <authorList>
            <person name="Oliw E.H."/>
        </authorList>
    </citation>
    <scope>NUCLEOTIDE SEQUENCE [LARGE SCALE GENOMIC DNA]</scope>
    <source>
        <strain evidence="2 3">FRB97</strain>
    </source>
</reference>
<evidence type="ECO:0000313" key="3">
    <source>
        <dbReference type="Proteomes" id="UP000217182"/>
    </source>
</evidence>
<keyword evidence="1" id="KW-0732">Signal</keyword>
<dbReference type="RefSeq" id="WP_095848377.1">
    <property type="nucleotide sequence ID" value="NZ_CP014136.1"/>
</dbReference>
<dbReference type="AlphaFoldDB" id="A0A250B6P5"/>